<sequence length="652" mass="73131">MSPKHSIKSKSHHHRRHSYQPRSIRSIGSSSRSHRGRSRSRSSTRARSSSPLLRSHSRATPSSRFGSHSRSRPRKLRNRDFPIYIPPSEQHTHAIPKIIAEALRQQGRDEALEAGTFHHRLPTPPPEPNPNTQGAARTPASGLKRRPSSSPAAAKARRRRRRRPRPRQQSVASERSDPIQPPQPELTPSQPATPYSFFGIIRAKEKEKREEAARRKKEEERKRKRKQAGDVKKRRGDDEGCQFPKKTPKFPLPEEPSTPLPRRSNSAPPPLDRSPVYEGQPHEYPNEEESATASQRRNRHKQQRRKKHHRRSGEQHHRRQKRRSSRYVMRDFFASLRRKLGNFFRLTLPAPAQPPPAPRLDYSTSPVREPAAPQPFVSEAIAYEQQRRGRKRRTPQMQQQPPPPYFMHGGRSPADSWHSRLSRPRSTKRFSATVESAPGSRAASPRNFPRGPRGGMGMGMGPSPGPGASRFAQHNSGSTISIIARRFMGPFLSEPNSEATTTIDGVGGGVLQRRLSWRSYKLLTTGSRPATPPSSRNVSPEGRGRSKSREELSIPGAYRSSSTSMGLRNLYDASSPDPDRRSRSASPPYRVASPEYGGLAELFATPLRVSSPVSSAYVRLSGSDYGLQRLFATPPAGSGSNSNFGLRRLFGE</sequence>
<feature type="compositionally biased region" description="Basic residues" evidence="1">
    <location>
        <begin position="296"/>
        <end position="325"/>
    </location>
</feature>
<feature type="compositionally biased region" description="Pro residues" evidence="1">
    <location>
        <begin position="250"/>
        <end position="259"/>
    </location>
</feature>
<feature type="region of interest" description="Disordered" evidence="1">
    <location>
        <begin position="384"/>
        <end position="473"/>
    </location>
</feature>
<feature type="compositionally biased region" description="Low complexity" evidence="1">
    <location>
        <begin position="45"/>
        <end position="54"/>
    </location>
</feature>
<evidence type="ECO:0000256" key="1">
    <source>
        <dbReference type="SAM" id="MobiDB-lite"/>
    </source>
</evidence>
<organism evidence="2 3">
    <name type="scientific">Xylaria flabelliformis</name>
    <dbReference type="NCBI Taxonomy" id="2512241"/>
    <lineage>
        <taxon>Eukaryota</taxon>
        <taxon>Fungi</taxon>
        <taxon>Dikarya</taxon>
        <taxon>Ascomycota</taxon>
        <taxon>Pezizomycotina</taxon>
        <taxon>Sordariomycetes</taxon>
        <taxon>Xylariomycetidae</taxon>
        <taxon>Xylariales</taxon>
        <taxon>Xylariaceae</taxon>
        <taxon>Xylaria</taxon>
    </lineage>
</organism>
<feature type="compositionally biased region" description="Basic residues" evidence="1">
    <location>
        <begin position="1"/>
        <end position="19"/>
    </location>
</feature>
<name>A0A553HSM7_9PEZI</name>
<feature type="compositionally biased region" description="Low complexity" evidence="1">
    <location>
        <begin position="21"/>
        <end position="31"/>
    </location>
</feature>
<feature type="compositionally biased region" description="Basic residues" evidence="1">
    <location>
        <begin position="32"/>
        <end position="44"/>
    </location>
</feature>
<feature type="compositionally biased region" description="Polar residues" evidence="1">
    <location>
        <begin position="523"/>
        <end position="538"/>
    </location>
</feature>
<dbReference type="STRING" id="2512241.A0A553HSM7"/>
<feature type="region of interest" description="Disordered" evidence="1">
    <location>
        <begin position="347"/>
        <end position="371"/>
    </location>
</feature>
<feature type="compositionally biased region" description="Basic residues" evidence="1">
    <location>
        <begin position="67"/>
        <end position="77"/>
    </location>
</feature>
<comment type="caution">
    <text evidence="2">The sequence shown here is derived from an EMBL/GenBank/DDBJ whole genome shotgun (WGS) entry which is preliminary data.</text>
</comment>
<feature type="compositionally biased region" description="Gly residues" evidence="1">
    <location>
        <begin position="452"/>
        <end position="462"/>
    </location>
</feature>
<dbReference type="OrthoDB" id="4779562at2759"/>
<dbReference type="EMBL" id="VFLP01000050">
    <property type="protein sequence ID" value="TRX90960.1"/>
    <property type="molecule type" value="Genomic_DNA"/>
</dbReference>
<gene>
    <name evidence="2" type="ORF">FHL15_008165</name>
</gene>
<reference evidence="3" key="1">
    <citation type="submission" date="2019-06" db="EMBL/GenBank/DDBJ databases">
        <title>Draft genome sequence of the griseofulvin-producing fungus Xylaria cubensis strain G536.</title>
        <authorList>
            <person name="Mead M.E."/>
            <person name="Raja H.A."/>
            <person name="Steenwyk J.L."/>
            <person name="Knowles S.L."/>
            <person name="Oberlies N.H."/>
            <person name="Rokas A."/>
        </authorList>
    </citation>
    <scope>NUCLEOTIDE SEQUENCE [LARGE SCALE GENOMIC DNA]</scope>
    <source>
        <strain evidence="3">G536</strain>
    </source>
</reference>
<feature type="region of interest" description="Disordered" evidence="1">
    <location>
        <begin position="523"/>
        <end position="591"/>
    </location>
</feature>
<protein>
    <submittedName>
        <fullName evidence="2">Uncharacterized protein</fullName>
    </submittedName>
</protein>
<feature type="region of interest" description="Disordered" evidence="1">
    <location>
        <begin position="1"/>
        <end position="328"/>
    </location>
</feature>
<feature type="compositionally biased region" description="Basic residues" evidence="1">
    <location>
        <begin position="155"/>
        <end position="166"/>
    </location>
</feature>
<feature type="compositionally biased region" description="Basic and acidic residues" evidence="1">
    <location>
        <begin position="542"/>
        <end position="552"/>
    </location>
</feature>
<feature type="compositionally biased region" description="Basic and acidic residues" evidence="1">
    <location>
        <begin position="202"/>
        <end position="238"/>
    </location>
</feature>
<keyword evidence="3" id="KW-1185">Reference proteome</keyword>
<dbReference type="Proteomes" id="UP000319160">
    <property type="component" value="Unassembled WGS sequence"/>
</dbReference>
<accession>A0A553HSM7</accession>
<proteinExistence type="predicted"/>
<evidence type="ECO:0000313" key="3">
    <source>
        <dbReference type="Proteomes" id="UP000319160"/>
    </source>
</evidence>
<evidence type="ECO:0000313" key="2">
    <source>
        <dbReference type="EMBL" id="TRX90960.1"/>
    </source>
</evidence>
<dbReference type="AlphaFoldDB" id="A0A553HSM7"/>